<dbReference type="RefSeq" id="WP_069152458.1">
    <property type="nucleotide sequence ID" value="NZ_MCGH01000002.1"/>
</dbReference>
<dbReference type="Proteomes" id="UP000094067">
    <property type="component" value="Unassembled WGS sequence"/>
</dbReference>
<evidence type="ECO:0000313" key="1">
    <source>
        <dbReference type="EMBL" id="ODM06555.1"/>
    </source>
</evidence>
<comment type="caution">
    <text evidence="1">The sequence shown here is derived from an EMBL/GenBank/DDBJ whole genome shotgun (WGS) entry which is preliminary data.</text>
</comment>
<dbReference type="AlphaFoldDB" id="A0A1E3ACS6"/>
<dbReference type="InterPro" id="IPR013324">
    <property type="entry name" value="RNA_pol_sigma_r3/r4-like"/>
</dbReference>
<accession>A0A1E3ACS6</accession>
<proteinExistence type="predicted"/>
<dbReference type="EMBL" id="MCGH01000002">
    <property type="protein sequence ID" value="ODM06555.1"/>
    <property type="molecule type" value="Genomic_DNA"/>
</dbReference>
<reference evidence="1 2" key="1">
    <citation type="submission" date="2016-07" db="EMBL/GenBank/DDBJ databases">
        <title>Characterization of isolates of Eisenbergiella tayi derived from blood cultures, using whole genome sequencing.</title>
        <authorList>
            <person name="Burdz T."/>
            <person name="Wiebe D."/>
            <person name="Huynh C."/>
            <person name="Bernard K."/>
        </authorList>
    </citation>
    <scope>NUCLEOTIDE SEQUENCE [LARGE SCALE GENOMIC DNA]</scope>
    <source>
        <strain evidence="1 2">NML 110608</strain>
    </source>
</reference>
<evidence type="ECO:0008006" key="3">
    <source>
        <dbReference type="Google" id="ProtNLM"/>
    </source>
</evidence>
<evidence type="ECO:0000313" key="2">
    <source>
        <dbReference type="Proteomes" id="UP000094067"/>
    </source>
</evidence>
<dbReference type="Gene3D" id="1.10.10.10">
    <property type="entry name" value="Winged helix-like DNA-binding domain superfamily/Winged helix DNA-binding domain"/>
    <property type="match status" value="1"/>
</dbReference>
<gene>
    <name evidence="1" type="ORF">BEI61_02445</name>
</gene>
<dbReference type="InterPro" id="IPR036388">
    <property type="entry name" value="WH-like_DNA-bd_sf"/>
</dbReference>
<organism evidence="1 2">
    <name type="scientific">Eisenbergiella tayi</name>
    <dbReference type="NCBI Taxonomy" id="1432052"/>
    <lineage>
        <taxon>Bacteria</taxon>
        <taxon>Bacillati</taxon>
        <taxon>Bacillota</taxon>
        <taxon>Clostridia</taxon>
        <taxon>Lachnospirales</taxon>
        <taxon>Lachnospiraceae</taxon>
        <taxon>Eisenbergiella</taxon>
    </lineage>
</organism>
<dbReference type="SUPFAM" id="SSF88659">
    <property type="entry name" value="Sigma3 and sigma4 domains of RNA polymerase sigma factors"/>
    <property type="match status" value="1"/>
</dbReference>
<protein>
    <recommendedName>
        <fullName evidence="3">Sigma-70 family RNA polymerase sigma factor</fullName>
    </recommendedName>
</protein>
<sequence>MFDRKSDYAQNKREKDAIVYIGVTGPVLLTRATFTSEDEFMKWKLWSDSDYHATEKTGHSYYDNSLPLVDEFLDSIAAVPSVEDALFYKLAESEAEAERARTCAVLMVQIRGCLTHKQFCRLWLLCVEGMSVETIAVAEGVSHQNVSKSILKARKKLQKNFGI</sequence>
<name>A0A1E3ACS6_9FIRM</name>